<dbReference type="RefSeq" id="WP_089063949.1">
    <property type="nucleotide sequence ID" value="NZ_CP022316.1"/>
</dbReference>
<dbReference type="AlphaFoldDB" id="A0A220U9Z6"/>
<protein>
    <submittedName>
        <fullName evidence="3">Uncharacterized protein</fullName>
    </submittedName>
</protein>
<feature type="chain" id="PRO_5038729824" evidence="2">
    <location>
        <begin position="22"/>
        <end position="81"/>
    </location>
</feature>
<sequence>MRRSLFALLAPLLLLGLAACGPDETPGEETATPTTDAETTETSPPVEVSDGGGELGDDDDEVVQPTETTHYEEQGEGTDGE</sequence>
<evidence type="ECO:0000256" key="2">
    <source>
        <dbReference type="SAM" id="SignalP"/>
    </source>
</evidence>
<keyword evidence="4" id="KW-1185">Reference proteome</keyword>
<organism evidence="3 4">
    <name type="scientific">Brachybacterium avium</name>
    <dbReference type="NCBI Taxonomy" id="2017485"/>
    <lineage>
        <taxon>Bacteria</taxon>
        <taxon>Bacillati</taxon>
        <taxon>Actinomycetota</taxon>
        <taxon>Actinomycetes</taxon>
        <taxon>Micrococcales</taxon>
        <taxon>Dermabacteraceae</taxon>
        <taxon>Brachybacterium</taxon>
    </lineage>
</organism>
<evidence type="ECO:0000313" key="4">
    <source>
        <dbReference type="Proteomes" id="UP000198398"/>
    </source>
</evidence>
<dbReference type="Proteomes" id="UP000198398">
    <property type="component" value="Chromosome"/>
</dbReference>
<feature type="region of interest" description="Disordered" evidence="1">
    <location>
        <begin position="19"/>
        <end position="81"/>
    </location>
</feature>
<evidence type="ECO:0000313" key="3">
    <source>
        <dbReference type="EMBL" id="ASK64701.1"/>
    </source>
</evidence>
<proteinExistence type="predicted"/>
<name>A0A220U9Z6_9MICO</name>
<dbReference type="KEGG" id="brv:CFK39_01305"/>
<dbReference type="PROSITE" id="PS51257">
    <property type="entry name" value="PROKAR_LIPOPROTEIN"/>
    <property type="match status" value="1"/>
</dbReference>
<reference evidence="4" key="1">
    <citation type="submission" date="2017-07" db="EMBL/GenBank/DDBJ databases">
        <title>Brachybacterium sp. VR2415.</title>
        <authorList>
            <person name="Tak E.J."/>
            <person name="Bae J.-W."/>
        </authorList>
    </citation>
    <scope>NUCLEOTIDE SEQUENCE [LARGE SCALE GENOMIC DNA]</scope>
    <source>
        <strain evidence="4">VR2415</strain>
    </source>
</reference>
<feature type="compositionally biased region" description="Low complexity" evidence="1">
    <location>
        <begin position="19"/>
        <end position="49"/>
    </location>
</feature>
<dbReference type="EMBL" id="CP022316">
    <property type="protein sequence ID" value="ASK64701.1"/>
    <property type="molecule type" value="Genomic_DNA"/>
</dbReference>
<evidence type="ECO:0000256" key="1">
    <source>
        <dbReference type="SAM" id="MobiDB-lite"/>
    </source>
</evidence>
<feature type="signal peptide" evidence="2">
    <location>
        <begin position="1"/>
        <end position="21"/>
    </location>
</feature>
<keyword evidence="2" id="KW-0732">Signal</keyword>
<accession>A0A220U9Z6</accession>
<gene>
    <name evidence="3" type="ORF">CFK39_01305</name>
</gene>